<evidence type="ECO:0000313" key="1">
    <source>
        <dbReference type="EMBL" id="RSN75094.1"/>
    </source>
</evidence>
<dbReference type="EMBL" id="RCOS01000080">
    <property type="protein sequence ID" value="RSN75094.1"/>
    <property type="molecule type" value="Genomic_DNA"/>
</dbReference>
<evidence type="ECO:0000313" key="2">
    <source>
        <dbReference type="Proteomes" id="UP000277582"/>
    </source>
</evidence>
<protein>
    <submittedName>
        <fullName evidence="1">DUF371 domain-containing protein</fullName>
    </submittedName>
</protein>
<keyword evidence="2" id="KW-1185">Reference proteome</keyword>
<dbReference type="RefSeq" id="WP_125671308.1">
    <property type="nucleotide sequence ID" value="NZ_RCOS01000080.1"/>
</dbReference>
<proteinExistence type="predicted"/>
<reference evidence="1 2" key="1">
    <citation type="submission" date="2018-10" db="EMBL/GenBank/DDBJ databases">
        <title>Co-occurring genomic capacity for anaerobic methane metabolism and dissimilatory sulfite reduction discovered in the Korarchaeota.</title>
        <authorList>
            <person name="Mckay L.J."/>
            <person name="Dlakic M."/>
            <person name="Fields M.W."/>
            <person name="Delmont T.O."/>
            <person name="Eren A.M."/>
            <person name="Jay Z.J."/>
            <person name="Klingelsmith K.B."/>
            <person name="Rusch D.B."/>
            <person name="Inskeep W.P."/>
        </authorList>
    </citation>
    <scope>NUCLEOTIDE SEQUENCE [LARGE SCALE GENOMIC DNA]</scope>
    <source>
        <strain evidence="1 2">MDKW</strain>
    </source>
</reference>
<dbReference type="InterPro" id="IPR007171">
    <property type="entry name" value="DUF371"/>
</dbReference>
<dbReference type="Gene3D" id="2.60.120.630">
    <property type="entry name" value="mth639 domain like"/>
    <property type="match status" value="1"/>
</dbReference>
<dbReference type="AlphaFoldDB" id="A0A3R9X4G1"/>
<comment type="caution">
    <text evidence="1">The sequence shown here is derived from an EMBL/GenBank/DDBJ whole genome shotgun (WGS) entry which is preliminary data.</text>
</comment>
<dbReference type="PANTHER" id="PTHR40696:SF1">
    <property type="entry name" value="DUF371 DOMAIN-CONTAINING PROTEIN"/>
    <property type="match status" value="1"/>
</dbReference>
<dbReference type="OrthoDB" id="9265at2157"/>
<accession>A0A3R9X4G1</accession>
<dbReference type="InterPro" id="IPR023131">
    <property type="entry name" value="Mth639-like_dom_sf"/>
</dbReference>
<gene>
    <name evidence="1" type="ORF">D6D85_07005</name>
</gene>
<sequence length="136" mass="15372">MEFTVRFMGHRNITAKHRTTLEITKDEEITRKADCIIGVRADKSASDIPDWLKSHLLSGGCVEIELVIGSFFINIHGFGSPNLTLRSKKEIVIRKSSYIDDRTVAIMADKAAIDLPREAVDLLRKDNFYEARIVPV</sequence>
<dbReference type="Pfam" id="PF04027">
    <property type="entry name" value="DUF371"/>
    <property type="match status" value="1"/>
</dbReference>
<organism evidence="1 2">
    <name type="scientific">Candidatus Methanodesulfokora washburnensis</name>
    <dbReference type="NCBI Taxonomy" id="2478471"/>
    <lineage>
        <taxon>Archaea</taxon>
        <taxon>Thermoproteota</taxon>
        <taxon>Candidatus Korarchaeia</taxon>
        <taxon>Candidatus Korarchaeia incertae sedis</taxon>
        <taxon>Candidatus Methanodesulfokora</taxon>
    </lineage>
</organism>
<dbReference type="Proteomes" id="UP000277582">
    <property type="component" value="Unassembled WGS sequence"/>
</dbReference>
<name>A0A3R9X4G1_9CREN</name>
<dbReference type="PANTHER" id="PTHR40696">
    <property type="entry name" value="DUF371 FAMILY PROTEIN"/>
    <property type="match status" value="1"/>
</dbReference>